<keyword evidence="15" id="KW-1185">Reference proteome</keyword>
<evidence type="ECO:0000256" key="3">
    <source>
        <dbReference type="ARBA" id="ARBA00004496"/>
    </source>
</evidence>
<dbReference type="PANTHER" id="PTHR30417">
    <property type="entry name" value="N-ACETYLMURAMOYL-L-ALANINE AMIDASE AMID"/>
    <property type="match status" value="1"/>
</dbReference>
<feature type="domain" description="N-acetylmuramoyl-L-alanine amidase" evidence="13">
    <location>
        <begin position="19"/>
        <end position="170"/>
    </location>
</feature>
<keyword evidence="10" id="KW-0961">Cell wall biogenesis/degradation</keyword>
<evidence type="ECO:0000256" key="12">
    <source>
        <dbReference type="ARBA" id="ARBA00042615"/>
    </source>
</evidence>
<comment type="similarity">
    <text evidence="4">Belongs to the N-acetylmuramoyl-L-alanine amidase 2 family.</text>
</comment>
<dbReference type="EC" id="3.5.1.28" evidence="5"/>
<dbReference type="RefSeq" id="WP_302724516.1">
    <property type="nucleotide sequence ID" value="NZ_JAULRU010000797.1"/>
</dbReference>
<proteinExistence type="inferred from homology"/>
<evidence type="ECO:0000256" key="1">
    <source>
        <dbReference type="ARBA" id="ARBA00001561"/>
    </source>
</evidence>
<sequence length="185" mass="20315">MAEYSIAAGQVKPAIQCPCTNFGARPAQADISLLVIHSISLPPGQFGGGWIDRFFANTLDPHQHPYFEDICSMQVSSHLLIERGGELKQFVNLEQRAWHAGRSAFNGRTECNDFSIGIELEGTDDVPYTDAQYLTLTAVSRAIMVSYPAIGLDRIVGHSDIAPGRKTDPGPFFDWSRFRAGLTLS</sequence>
<dbReference type="Pfam" id="PF01510">
    <property type="entry name" value="Amidase_2"/>
    <property type="match status" value="1"/>
</dbReference>
<dbReference type="EMBL" id="JAXAFO010000001">
    <property type="protein sequence ID" value="MDX6847921.1"/>
    <property type="molecule type" value="Genomic_DNA"/>
</dbReference>
<name>A0ABU4RSQ0_9GAMM</name>
<evidence type="ECO:0000259" key="13">
    <source>
        <dbReference type="SMART" id="SM00644"/>
    </source>
</evidence>
<evidence type="ECO:0000256" key="6">
    <source>
        <dbReference type="ARBA" id="ARBA00022490"/>
    </source>
</evidence>
<evidence type="ECO:0000256" key="10">
    <source>
        <dbReference type="ARBA" id="ARBA00023316"/>
    </source>
</evidence>
<evidence type="ECO:0000313" key="14">
    <source>
        <dbReference type="EMBL" id="MDX6847921.1"/>
    </source>
</evidence>
<comment type="subcellular location">
    <subcellularLocation>
        <location evidence="3">Cytoplasm</location>
    </subcellularLocation>
</comment>
<keyword evidence="6" id="KW-0963">Cytoplasm</keyword>
<evidence type="ECO:0000256" key="11">
    <source>
        <dbReference type="ARBA" id="ARBA00039257"/>
    </source>
</evidence>
<dbReference type="Gene3D" id="3.40.80.10">
    <property type="entry name" value="Peptidoglycan recognition protein-like"/>
    <property type="match status" value="1"/>
</dbReference>
<dbReference type="CDD" id="cd06583">
    <property type="entry name" value="PGRP"/>
    <property type="match status" value="1"/>
</dbReference>
<evidence type="ECO:0000256" key="5">
    <source>
        <dbReference type="ARBA" id="ARBA00011901"/>
    </source>
</evidence>
<comment type="catalytic activity">
    <reaction evidence="1">
        <text>Hydrolyzes the link between N-acetylmuramoyl residues and L-amino acid residues in certain cell-wall glycopeptides.</text>
        <dbReference type="EC" id="3.5.1.28"/>
    </reaction>
</comment>
<protein>
    <recommendedName>
        <fullName evidence="11">1,6-anhydro-N-acetylmuramyl-L-alanine amidase AmpD</fullName>
        <ecNumber evidence="5">3.5.1.28</ecNumber>
    </recommendedName>
    <alternativeName>
        <fullName evidence="12">N-acetylmuramoyl-L-alanine amidase</fullName>
    </alternativeName>
</protein>
<dbReference type="SUPFAM" id="SSF55846">
    <property type="entry name" value="N-acetylmuramoyl-L-alanine amidase-like"/>
    <property type="match status" value="1"/>
</dbReference>
<evidence type="ECO:0000256" key="8">
    <source>
        <dbReference type="ARBA" id="ARBA00022801"/>
    </source>
</evidence>
<comment type="caution">
    <text evidence="14">The sequence shown here is derived from an EMBL/GenBank/DDBJ whole genome shotgun (WGS) entry which is preliminary data.</text>
</comment>
<evidence type="ECO:0000313" key="15">
    <source>
        <dbReference type="Proteomes" id="UP001273505"/>
    </source>
</evidence>
<reference evidence="14 15" key="1">
    <citation type="submission" date="2023-11" db="EMBL/GenBank/DDBJ databases">
        <title>Gilvimarinus fulvus sp. nov., isolated from the surface of Kelp.</title>
        <authorList>
            <person name="Sun Y.Y."/>
            <person name="Gong Y."/>
            <person name="Du Z.J."/>
        </authorList>
    </citation>
    <scope>NUCLEOTIDE SEQUENCE [LARGE SCALE GENOMIC DNA]</scope>
    <source>
        <strain evidence="14 15">SDUM040013</strain>
    </source>
</reference>
<keyword evidence="8 14" id="KW-0378">Hydrolase</keyword>
<evidence type="ECO:0000256" key="4">
    <source>
        <dbReference type="ARBA" id="ARBA00007553"/>
    </source>
</evidence>
<dbReference type="SMART" id="SM00644">
    <property type="entry name" value="Ami_2"/>
    <property type="match status" value="1"/>
</dbReference>
<dbReference type="NCBIfam" id="NF008758">
    <property type="entry name" value="PRK11789.1"/>
    <property type="match status" value="1"/>
</dbReference>
<dbReference type="GO" id="GO:0008745">
    <property type="term" value="F:N-acetylmuramoyl-L-alanine amidase activity"/>
    <property type="evidence" value="ECO:0007669"/>
    <property type="project" value="UniProtKB-EC"/>
</dbReference>
<accession>A0ABU4RSQ0</accession>
<dbReference type="PANTHER" id="PTHR30417:SF4">
    <property type="entry name" value="1,6-ANHYDRO-N-ACETYLMURAMYL-L-ALANINE AMIDASE AMPD"/>
    <property type="match status" value="1"/>
</dbReference>
<evidence type="ECO:0000256" key="2">
    <source>
        <dbReference type="ARBA" id="ARBA00001947"/>
    </source>
</evidence>
<evidence type="ECO:0000256" key="9">
    <source>
        <dbReference type="ARBA" id="ARBA00022833"/>
    </source>
</evidence>
<dbReference type="InterPro" id="IPR051206">
    <property type="entry name" value="NAMLAA_amidase_2"/>
</dbReference>
<dbReference type="InterPro" id="IPR002502">
    <property type="entry name" value="Amidase_domain"/>
</dbReference>
<comment type="cofactor">
    <cofactor evidence="2">
        <name>Zn(2+)</name>
        <dbReference type="ChEBI" id="CHEBI:29105"/>
    </cofactor>
</comment>
<gene>
    <name evidence="14" type="primary">ampD</name>
    <name evidence="14" type="ORF">SCD92_01030</name>
</gene>
<dbReference type="Proteomes" id="UP001273505">
    <property type="component" value="Unassembled WGS sequence"/>
</dbReference>
<evidence type="ECO:0000256" key="7">
    <source>
        <dbReference type="ARBA" id="ARBA00022723"/>
    </source>
</evidence>
<keyword evidence="9" id="KW-0862">Zinc</keyword>
<keyword evidence="7" id="KW-0479">Metal-binding</keyword>
<organism evidence="14 15">
    <name type="scientific">Gilvimarinus gilvus</name>
    <dbReference type="NCBI Taxonomy" id="3058038"/>
    <lineage>
        <taxon>Bacteria</taxon>
        <taxon>Pseudomonadati</taxon>
        <taxon>Pseudomonadota</taxon>
        <taxon>Gammaproteobacteria</taxon>
        <taxon>Cellvibrionales</taxon>
        <taxon>Cellvibrionaceae</taxon>
        <taxon>Gilvimarinus</taxon>
    </lineage>
</organism>
<dbReference type="InterPro" id="IPR036505">
    <property type="entry name" value="Amidase/PGRP_sf"/>
</dbReference>